<accession>A0ABV5ZB68</accession>
<sequence>MLKQESIHGMWSSRWVFILAATGSAVGLGNIWKFPYITGANGGGAFVLVYLACIALIGIPIMMSEVLIGRRGRQSPINSLRDVALESASSGRWQLVGWMGALAGLMIFGFYSVVAGWVLAYVVEMAQGHFNGAGAEQVGASFEGLLADPLQMLVWHSIFTVLSVGVLVKGVHDGLERGIRIMMPALFVLLFVVLAYGFSTGYSAQAFHFMFDFAPEKLTWEAVLVALGHAFFTLSLGMGSIIVYGAYMPKQAGIGSTVMTVALLDTLVALVAGMAIFPIVFANNMDPGAGPGLMFVTLPVAFGNMPLGQIFGFLFFVLVAIAAWSSAISLMEPSIAFLVEKFGLSRSLSCLLLGLVGWLLGVGSLLSFNDWSAYTLLGKNFFDILDYLTANIMLPLGGLLVAVLVGFVLKPSHVQDELALSPFWFQLWRLVLRFITPVLVGVVFVANLL</sequence>
<comment type="caution">
    <text evidence="8">The sequence shown here is derived from an EMBL/GenBank/DDBJ whole genome shotgun (WGS) entry which is preliminary data.</text>
</comment>
<feature type="transmembrane region" description="Helical" evidence="7">
    <location>
        <begin position="430"/>
        <end position="448"/>
    </location>
</feature>
<dbReference type="InterPro" id="IPR037272">
    <property type="entry name" value="SNS_sf"/>
</dbReference>
<dbReference type="InterPro" id="IPR000175">
    <property type="entry name" value="Na/ntran_symport"/>
</dbReference>
<evidence type="ECO:0000256" key="5">
    <source>
        <dbReference type="ARBA" id="ARBA00023136"/>
    </source>
</evidence>
<comment type="similarity">
    <text evidence="6">Belongs to the sodium:neurotransmitter symporter (SNF) (TC 2.A.22) family.</text>
</comment>
<dbReference type="Proteomes" id="UP001589628">
    <property type="component" value="Unassembled WGS sequence"/>
</dbReference>
<dbReference type="NCBIfam" id="NF037979">
    <property type="entry name" value="Na_transp"/>
    <property type="match status" value="1"/>
</dbReference>
<dbReference type="SUPFAM" id="SSF161070">
    <property type="entry name" value="SNF-like"/>
    <property type="match status" value="1"/>
</dbReference>
<dbReference type="EMBL" id="JBHLZN010000002">
    <property type="protein sequence ID" value="MFB9886527.1"/>
    <property type="molecule type" value="Genomic_DNA"/>
</dbReference>
<keyword evidence="3 6" id="KW-0812">Transmembrane</keyword>
<feature type="transmembrane region" description="Helical" evidence="7">
    <location>
        <begin position="388"/>
        <end position="409"/>
    </location>
</feature>
<name>A0ABV5ZB68_9GAMM</name>
<keyword evidence="9" id="KW-1185">Reference proteome</keyword>
<dbReference type="PANTHER" id="PTHR42948:SF1">
    <property type="entry name" value="TRANSPORTER"/>
    <property type="match status" value="1"/>
</dbReference>
<feature type="transmembrane region" description="Helical" evidence="7">
    <location>
        <begin position="12"/>
        <end position="32"/>
    </location>
</feature>
<dbReference type="InterPro" id="IPR047218">
    <property type="entry name" value="YocR/YhdH-like"/>
</dbReference>
<feature type="transmembrane region" description="Helical" evidence="7">
    <location>
        <begin position="95"/>
        <end position="120"/>
    </location>
</feature>
<feature type="transmembrane region" description="Helical" evidence="7">
    <location>
        <begin position="153"/>
        <end position="171"/>
    </location>
</feature>
<feature type="transmembrane region" description="Helical" evidence="7">
    <location>
        <begin position="348"/>
        <end position="368"/>
    </location>
</feature>
<gene>
    <name evidence="8" type="ORF">ACFFLH_08905</name>
</gene>
<evidence type="ECO:0000256" key="6">
    <source>
        <dbReference type="RuleBase" id="RU003732"/>
    </source>
</evidence>
<evidence type="ECO:0000256" key="1">
    <source>
        <dbReference type="ARBA" id="ARBA00004141"/>
    </source>
</evidence>
<dbReference type="PROSITE" id="PS50267">
    <property type="entry name" value="NA_NEUROTRAN_SYMP_3"/>
    <property type="match status" value="1"/>
</dbReference>
<feature type="transmembrane region" description="Helical" evidence="7">
    <location>
        <begin position="258"/>
        <end position="281"/>
    </location>
</feature>
<dbReference type="RefSeq" id="WP_027311960.1">
    <property type="nucleotide sequence ID" value="NZ_JBHLZN010000002.1"/>
</dbReference>
<keyword evidence="4 7" id="KW-1133">Transmembrane helix</keyword>
<dbReference type="PROSITE" id="PS00610">
    <property type="entry name" value="NA_NEUROTRAN_SYMP_1"/>
    <property type="match status" value="1"/>
</dbReference>
<evidence type="ECO:0000313" key="9">
    <source>
        <dbReference type="Proteomes" id="UP001589628"/>
    </source>
</evidence>
<feature type="transmembrane region" description="Helical" evidence="7">
    <location>
        <begin position="222"/>
        <end position="246"/>
    </location>
</feature>
<evidence type="ECO:0000256" key="7">
    <source>
        <dbReference type="SAM" id="Phobius"/>
    </source>
</evidence>
<reference evidence="8 9" key="1">
    <citation type="submission" date="2024-09" db="EMBL/GenBank/DDBJ databases">
        <authorList>
            <person name="Sun Q."/>
            <person name="Mori K."/>
        </authorList>
    </citation>
    <scope>NUCLEOTIDE SEQUENCE [LARGE SCALE GENOMIC DNA]</scope>
    <source>
        <strain evidence="8 9">ATCC 51285</strain>
    </source>
</reference>
<dbReference type="PANTHER" id="PTHR42948">
    <property type="entry name" value="TRANSPORTER"/>
    <property type="match status" value="1"/>
</dbReference>
<evidence type="ECO:0000256" key="3">
    <source>
        <dbReference type="ARBA" id="ARBA00022692"/>
    </source>
</evidence>
<dbReference type="Pfam" id="PF00209">
    <property type="entry name" value="SNF"/>
    <property type="match status" value="2"/>
</dbReference>
<organism evidence="8 9">
    <name type="scientific">Balneatrix alpica</name>
    <dbReference type="NCBI Taxonomy" id="75684"/>
    <lineage>
        <taxon>Bacteria</taxon>
        <taxon>Pseudomonadati</taxon>
        <taxon>Pseudomonadota</taxon>
        <taxon>Gammaproteobacteria</taxon>
        <taxon>Oceanospirillales</taxon>
        <taxon>Balneatrichaceae</taxon>
        <taxon>Balneatrix</taxon>
    </lineage>
</organism>
<evidence type="ECO:0000313" key="8">
    <source>
        <dbReference type="EMBL" id="MFB9886527.1"/>
    </source>
</evidence>
<feature type="transmembrane region" description="Helical" evidence="7">
    <location>
        <begin position="183"/>
        <end position="202"/>
    </location>
</feature>
<dbReference type="CDD" id="cd10336">
    <property type="entry name" value="SLC6sbd_Tyt1-Like"/>
    <property type="match status" value="1"/>
</dbReference>
<keyword evidence="2 6" id="KW-0813">Transport</keyword>
<dbReference type="PRINTS" id="PR00176">
    <property type="entry name" value="NANEUSMPORT"/>
</dbReference>
<evidence type="ECO:0000256" key="4">
    <source>
        <dbReference type="ARBA" id="ARBA00022989"/>
    </source>
</evidence>
<keyword evidence="5 7" id="KW-0472">Membrane</keyword>
<proteinExistence type="inferred from homology"/>
<keyword evidence="6" id="KW-0769">Symport</keyword>
<comment type="subcellular location">
    <subcellularLocation>
        <location evidence="1">Membrane</location>
        <topology evidence="1">Multi-pass membrane protein</topology>
    </subcellularLocation>
</comment>
<feature type="transmembrane region" description="Helical" evidence="7">
    <location>
        <begin position="301"/>
        <end position="327"/>
    </location>
</feature>
<protein>
    <recommendedName>
        <fullName evidence="6">Transporter</fullName>
    </recommendedName>
</protein>
<feature type="transmembrane region" description="Helical" evidence="7">
    <location>
        <begin position="44"/>
        <end position="63"/>
    </location>
</feature>
<evidence type="ECO:0000256" key="2">
    <source>
        <dbReference type="ARBA" id="ARBA00022448"/>
    </source>
</evidence>